<dbReference type="OrthoDB" id="270970at2759"/>
<dbReference type="InterPro" id="IPR000008">
    <property type="entry name" value="C2_dom"/>
</dbReference>
<evidence type="ECO:0000259" key="2">
    <source>
        <dbReference type="PROSITE" id="PS50004"/>
    </source>
</evidence>
<evidence type="ECO:0000256" key="1">
    <source>
        <dbReference type="SAM" id="MobiDB-lite"/>
    </source>
</evidence>
<feature type="compositionally biased region" description="Basic and acidic residues" evidence="1">
    <location>
        <begin position="652"/>
        <end position="662"/>
    </location>
</feature>
<organism evidence="3 4">
    <name type="scientific">Aspergillus sclerotialis</name>
    <dbReference type="NCBI Taxonomy" id="2070753"/>
    <lineage>
        <taxon>Eukaryota</taxon>
        <taxon>Fungi</taxon>
        <taxon>Dikarya</taxon>
        <taxon>Ascomycota</taxon>
        <taxon>Pezizomycotina</taxon>
        <taxon>Eurotiomycetes</taxon>
        <taxon>Eurotiomycetidae</taxon>
        <taxon>Eurotiales</taxon>
        <taxon>Aspergillaceae</taxon>
        <taxon>Aspergillus</taxon>
        <taxon>Aspergillus subgen. Polypaecilum</taxon>
    </lineage>
</organism>
<dbReference type="EMBL" id="MVGC01000778">
    <property type="protein sequence ID" value="RJE17673.1"/>
    <property type="molecule type" value="Genomic_DNA"/>
</dbReference>
<gene>
    <name evidence="3" type="ORF">PHISCL_09990</name>
</gene>
<evidence type="ECO:0000313" key="3">
    <source>
        <dbReference type="EMBL" id="RJE17673.1"/>
    </source>
</evidence>
<feature type="region of interest" description="Disordered" evidence="1">
    <location>
        <begin position="550"/>
        <end position="813"/>
    </location>
</feature>
<name>A0A3A2Z661_9EURO</name>
<dbReference type="Gene3D" id="2.60.40.150">
    <property type="entry name" value="C2 domain"/>
    <property type="match status" value="1"/>
</dbReference>
<dbReference type="Proteomes" id="UP000266188">
    <property type="component" value="Unassembled WGS sequence"/>
</dbReference>
<keyword evidence="4" id="KW-1185">Reference proteome</keyword>
<feature type="compositionally biased region" description="Basic and acidic residues" evidence="1">
    <location>
        <begin position="689"/>
        <end position="701"/>
    </location>
</feature>
<dbReference type="InterPro" id="IPR037791">
    <property type="entry name" value="C2_fungal_Inn1"/>
</dbReference>
<dbReference type="PROSITE" id="PS50004">
    <property type="entry name" value="C2"/>
    <property type="match status" value="1"/>
</dbReference>
<dbReference type="PANTHER" id="PTHR47052">
    <property type="entry name" value="CONSERVED SERINE PROLINE-RICH PROTEIN (AFU_ORTHOLOGUE AFUA_2G01790)"/>
    <property type="match status" value="1"/>
</dbReference>
<evidence type="ECO:0000313" key="4">
    <source>
        <dbReference type="Proteomes" id="UP000266188"/>
    </source>
</evidence>
<dbReference type="STRING" id="2070753.A0A3A2Z661"/>
<feature type="domain" description="C2" evidence="2">
    <location>
        <begin position="13"/>
        <end position="130"/>
    </location>
</feature>
<feature type="compositionally biased region" description="Basic and acidic residues" evidence="1">
    <location>
        <begin position="670"/>
        <end position="682"/>
    </location>
</feature>
<comment type="caution">
    <text evidence="3">The sequence shown here is derived from an EMBL/GenBank/DDBJ whole genome shotgun (WGS) entry which is preliminary data.</text>
</comment>
<feature type="region of interest" description="Disordered" evidence="1">
    <location>
        <begin position="357"/>
        <end position="519"/>
    </location>
</feature>
<reference evidence="4" key="1">
    <citation type="submission" date="2017-02" db="EMBL/GenBank/DDBJ databases">
        <authorList>
            <person name="Tafer H."/>
            <person name="Lopandic K."/>
        </authorList>
    </citation>
    <scope>NUCLEOTIDE SEQUENCE [LARGE SCALE GENOMIC DNA]</scope>
    <source>
        <strain evidence="4">CBS 366.77</strain>
    </source>
</reference>
<dbReference type="PANTHER" id="PTHR47052:SF3">
    <property type="entry name" value="INGRESSION PROTEIN 1"/>
    <property type="match status" value="1"/>
</dbReference>
<dbReference type="AlphaFoldDB" id="A0A3A2Z661"/>
<dbReference type="Pfam" id="PF00168">
    <property type="entry name" value="C2"/>
    <property type="match status" value="1"/>
</dbReference>
<accession>A0A3A2Z661</accession>
<dbReference type="SMART" id="SM00239">
    <property type="entry name" value="C2"/>
    <property type="match status" value="1"/>
</dbReference>
<proteinExistence type="predicted"/>
<dbReference type="InterPro" id="IPR052981">
    <property type="entry name" value="Ingression_C2_domain"/>
</dbReference>
<feature type="compositionally biased region" description="Polar residues" evidence="1">
    <location>
        <begin position="361"/>
        <end position="373"/>
    </location>
</feature>
<feature type="compositionally biased region" description="Polar residues" evidence="1">
    <location>
        <begin position="459"/>
        <end position="485"/>
    </location>
</feature>
<dbReference type="InterPro" id="IPR035892">
    <property type="entry name" value="C2_domain_sf"/>
</dbReference>
<dbReference type="CDD" id="cd08681">
    <property type="entry name" value="C2_fungal_Inn1p-like"/>
    <property type="match status" value="1"/>
</dbReference>
<feature type="compositionally biased region" description="Pro residues" evidence="1">
    <location>
        <begin position="554"/>
        <end position="575"/>
    </location>
</feature>
<feature type="compositionally biased region" description="Low complexity" evidence="1">
    <location>
        <begin position="486"/>
        <end position="504"/>
    </location>
</feature>
<dbReference type="SUPFAM" id="SSF49562">
    <property type="entry name" value="C2 domain (Calcium/lipid-binding domain, CaLB)"/>
    <property type="match status" value="1"/>
</dbReference>
<sequence length="855" mass="94142">MASKLGKLPKVNHAAGIFADISVDGPVIGTLVAVVDRAKNLPNRKTMGKQNPYCAARLGKEARKTGTDWRGGQTPRWDQELRFTVHESADYFRLKVSVFNDDKRTDLIGETWVDLKDLIIPGGSQGDHWHPLQCRGKYAGEVRIEMTYYDTRPEDEAVIERRRGNVEKAQDKSSGPNQSSSLSGPRQPKDLKRRPLPNDPSGSQSVRPPRPEKMPSASAPVQPMPIRPSEHPHFAPTIPNDTMTQRHPAERPYDMAAHGPSYSAPNHVRAYDTPDDFHRQWDQIDDIHSAGAMKHHPQDRYHYEDRHNPYDMHPQSTRRPMYNDMPMDYRQPKPDIMPVQARPTEAVDMHGRVAYEEPQRQSHSTYPVSTEQYSPVPYGQVTKPPSHTTGSIHAPSPSEYGQFGNPYVEREPQRSQTANAPVQNDHRSHPEYATMQPRVEDEEDEGPPPPPPVHRSGLAQPTQMAQQPSYQAYSPDQPRSANSAVVSSSGRPVSSHSSHSQPRGRFPDPVPQTSGAMPASLVAGYDPIVAEEEAARAGIESRAIRKNSALAEEPPVPFPEPLSFAPPYPVDPPPQSLEEQRGSLGSRGSAQSDSRVVPRKSVSPKPPLIAERESSIPFSPDSYDVLNPNAARSAVIRDPKPAYDTPAGAMDAARRSEAEAARDGVPIIGDDGKEIDPSDHLPTDTWAPEPEKKNRKPEVIIRFKNPRTSPATPRAPYKPQSAGPSPSNWRQQSYVSPDPSVHTPPRGREAYAGRGYGTPNSDPPRTYRKSVSPSPSHSPSSFYEPSPGPPIPAKVPIAQPVNQSYSARGANPGMDALSRELKSIDIGSVGCSPGRGVRRYAPKASVRGYAVDITH</sequence>
<feature type="compositionally biased region" description="Low complexity" evidence="1">
    <location>
        <begin position="770"/>
        <end position="785"/>
    </location>
</feature>
<protein>
    <submittedName>
        <fullName evidence="3">Conserved serine proline-rich protein</fullName>
    </submittedName>
</protein>
<feature type="region of interest" description="Disordered" evidence="1">
    <location>
        <begin position="165"/>
        <end position="246"/>
    </location>
</feature>
<feature type="compositionally biased region" description="Polar residues" evidence="1">
    <location>
        <begin position="722"/>
        <end position="735"/>
    </location>
</feature>
<feature type="compositionally biased region" description="Low complexity" evidence="1">
    <location>
        <begin position="173"/>
        <end position="185"/>
    </location>
</feature>